<sequence length="253" mass="27146">MANLMSTTERATGLAVRLDAVTKVYGTGASAVTALRDVSIGLPVGSFTAVMGPSGSGKSTFLHCAAGLDRPTNGEVWLGDQQLAGLREGALTKIRRERIGFVFQAYNLLQALTVEQNITLPLRLANARVDRVWLAEVAANVGLTEHLDRRPSQLSGGQQQRVAIARALVTRPNAVFADEPTGALDTRTARQILQLLREVVDRLGQTVLMVTHDPVAASYADSVVFLADGRIAGEERAPSAELIAERLTHLGEW</sequence>
<dbReference type="Proteomes" id="UP001595699">
    <property type="component" value="Unassembled WGS sequence"/>
</dbReference>
<comment type="caution">
    <text evidence="5">The sequence shown here is derived from an EMBL/GenBank/DDBJ whole genome shotgun (WGS) entry which is preliminary data.</text>
</comment>
<dbReference type="PROSITE" id="PS50893">
    <property type="entry name" value="ABC_TRANSPORTER_2"/>
    <property type="match status" value="1"/>
</dbReference>
<dbReference type="SMART" id="SM00382">
    <property type="entry name" value="AAA"/>
    <property type="match status" value="1"/>
</dbReference>
<dbReference type="EMBL" id="JBHRZH010000006">
    <property type="protein sequence ID" value="MFC3760825.1"/>
    <property type="molecule type" value="Genomic_DNA"/>
</dbReference>
<dbReference type="CDD" id="cd03255">
    <property type="entry name" value="ABC_MJ0796_LolCDE_FtsE"/>
    <property type="match status" value="1"/>
</dbReference>
<dbReference type="InterPro" id="IPR015854">
    <property type="entry name" value="ABC_transpr_LolD-like"/>
</dbReference>
<dbReference type="RefSeq" id="WP_239553783.1">
    <property type="nucleotide sequence ID" value="NZ_JAFBCM010000001.1"/>
</dbReference>
<evidence type="ECO:0000259" key="4">
    <source>
        <dbReference type="PROSITE" id="PS50893"/>
    </source>
</evidence>
<reference evidence="6" key="1">
    <citation type="journal article" date="2019" name="Int. J. Syst. Evol. Microbiol.">
        <title>The Global Catalogue of Microorganisms (GCM) 10K type strain sequencing project: providing services to taxonomists for standard genome sequencing and annotation.</title>
        <authorList>
            <consortium name="The Broad Institute Genomics Platform"/>
            <consortium name="The Broad Institute Genome Sequencing Center for Infectious Disease"/>
            <person name="Wu L."/>
            <person name="Ma J."/>
        </authorList>
    </citation>
    <scope>NUCLEOTIDE SEQUENCE [LARGE SCALE GENOMIC DNA]</scope>
    <source>
        <strain evidence="6">CGMCC 4.7241</strain>
    </source>
</reference>
<dbReference type="GO" id="GO:0005524">
    <property type="term" value="F:ATP binding"/>
    <property type="evidence" value="ECO:0007669"/>
    <property type="project" value="UniProtKB-KW"/>
</dbReference>
<keyword evidence="1" id="KW-0813">Transport</keyword>
<organism evidence="5 6">
    <name type="scientific">Tenggerimyces flavus</name>
    <dbReference type="NCBI Taxonomy" id="1708749"/>
    <lineage>
        <taxon>Bacteria</taxon>
        <taxon>Bacillati</taxon>
        <taxon>Actinomycetota</taxon>
        <taxon>Actinomycetes</taxon>
        <taxon>Propionibacteriales</taxon>
        <taxon>Nocardioidaceae</taxon>
        <taxon>Tenggerimyces</taxon>
    </lineage>
</organism>
<evidence type="ECO:0000313" key="5">
    <source>
        <dbReference type="EMBL" id="MFC3760825.1"/>
    </source>
</evidence>
<dbReference type="PANTHER" id="PTHR24220">
    <property type="entry name" value="IMPORT ATP-BINDING PROTEIN"/>
    <property type="match status" value="1"/>
</dbReference>
<evidence type="ECO:0000256" key="2">
    <source>
        <dbReference type="ARBA" id="ARBA00022741"/>
    </source>
</evidence>
<dbReference type="InterPro" id="IPR027417">
    <property type="entry name" value="P-loop_NTPase"/>
</dbReference>
<evidence type="ECO:0000256" key="3">
    <source>
        <dbReference type="ARBA" id="ARBA00022840"/>
    </source>
</evidence>
<dbReference type="SUPFAM" id="SSF52540">
    <property type="entry name" value="P-loop containing nucleoside triphosphate hydrolases"/>
    <property type="match status" value="1"/>
</dbReference>
<proteinExistence type="predicted"/>
<dbReference type="Pfam" id="PF00005">
    <property type="entry name" value="ABC_tran"/>
    <property type="match status" value="1"/>
</dbReference>
<protein>
    <submittedName>
        <fullName evidence="5">ABC transporter ATP-binding protein</fullName>
    </submittedName>
</protein>
<dbReference type="InterPro" id="IPR017911">
    <property type="entry name" value="MacB-like_ATP-bd"/>
</dbReference>
<evidence type="ECO:0000313" key="6">
    <source>
        <dbReference type="Proteomes" id="UP001595699"/>
    </source>
</evidence>
<keyword evidence="6" id="KW-1185">Reference proteome</keyword>
<dbReference type="PANTHER" id="PTHR24220:SF685">
    <property type="entry name" value="ABC TRANSPORTER RELATED"/>
    <property type="match status" value="1"/>
</dbReference>
<dbReference type="InterPro" id="IPR003593">
    <property type="entry name" value="AAA+_ATPase"/>
</dbReference>
<dbReference type="InterPro" id="IPR017871">
    <property type="entry name" value="ABC_transporter-like_CS"/>
</dbReference>
<accession>A0ABV7YA09</accession>
<keyword evidence="3 5" id="KW-0067">ATP-binding</keyword>
<dbReference type="InterPro" id="IPR003439">
    <property type="entry name" value="ABC_transporter-like_ATP-bd"/>
</dbReference>
<dbReference type="PROSITE" id="PS00211">
    <property type="entry name" value="ABC_TRANSPORTER_1"/>
    <property type="match status" value="1"/>
</dbReference>
<dbReference type="Gene3D" id="3.40.50.300">
    <property type="entry name" value="P-loop containing nucleotide triphosphate hydrolases"/>
    <property type="match status" value="1"/>
</dbReference>
<evidence type="ECO:0000256" key="1">
    <source>
        <dbReference type="ARBA" id="ARBA00022448"/>
    </source>
</evidence>
<name>A0ABV7YA09_9ACTN</name>
<gene>
    <name evidence="5" type="ORF">ACFOUW_08240</name>
</gene>
<keyword evidence="2" id="KW-0547">Nucleotide-binding</keyword>
<feature type="domain" description="ABC transporter" evidence="4">
    <location>
        <begin position="16"/>
        <end position="253"/>
    </location>
</feature>